<feature type="transmembrane region" description="Helical" evidence="6">
    <location>
        <begin position="80"/>
        <end position="99"/>
    </location>
</feature>
<dbReference type="GO" id="GO:0046677">
    <property type="term" value="P:response to antibiotic"/>
    <property type="evidence" value="ECO:0007669"/>
    <property type="project" value="UniProtKB-KW"/>
</dbReference>
<name>A0A4V2JIS4_STRKA</name>
<evidence type="ECO:0000256" key="4">
    <source>
        <dbReference type="ARBA" id="ARBA00023136"/>
    </source>
</evidence>
<evidence type="ECO:0000256" key="2">
    <source>
        <dbReference type="ARBA" id="ARBA00022692"/>
    </source>
</evidence>
<dbReference type="RefSeq" id="WP_131123329.1">
    <property type="nucleotide sequence ID" value="NZ_SIXH01000091.1"/>
</dbReference>
<accession>A0A4V2JIS4</accession>
<evidence type="ECO:0000313" key="8">
    <source>
        <dbReference type="EMBL" id="TBO59241.1"/>
    </source>
</evidence>
<evidence type="ECO:0000256" key="6">
    <source>
        <dbReference type="SAM" id="Phobius"/>
    </source>
</evidence>
<feature type="transmembrane region" description="Helical" evidence="6">
    <location>
        <begin position="156"/>
        <end position="175"/>
    </location>
</feature>
<evidence type="ECO:0000256" key="3">
    <source>
        <dbReference type="ARBA" id="ARBA00022989"/>
    </source>
</evidence>
<sequence length="270" mass="28195">MSANTVAARTEERAPAGTGAGARLIALGRAELTLLVRNKTALFMTLVMPLTMAFAMKQAVSGMNLAGTGLSVGTVLLPATLGYVLLFAVYSNLTGAYAARREELVLKRLRTGELRDPEILAGTALPSVTMGLAQCALLVVLGGIVLDTGLPGAPHLLIAGVLIGMVMVVGLAAASSALAKSAESAQLVVLPITFLSLAGSGMVLPLDMLPDRFATVLGLLPLSPVMQLIRDGWIGGADAGETLKRLVIGLVWVGIAVFAVKRWFRWEPRR</sequence>
<proteinExistence type="predicted"/>
<dbReference type="InterPro" id="IPR013525">
    <property type="entry name" value="ABC2_TM"/>
</dbReference>
<feature type="transmembrane region" description="Helical" evidence="6">
    <location>
        <begin position="246"/>
        <end position="264"/>
    </location>
</feature>
<protein>
    <submittedName>
        <fullName evidence="8">ABC transporter permease</fullName>
    </submittedName>
</protein>
<keyword evidence="9" id="KW-1185">Reference proteome</keyword>
<dbReference type="Proteomes" id="UP000292452">
    <property type="component" value="Unassembled WGS sequence"/>
</dbReference>
<dbReference type="InterPro" id="IPR047817">
    <property type="entry name" value="ABC2_TM_bact-type"/>
</dbReference>
<feature type="transmembrane region" description="Helical" evidence="6">
    <location>
        <begin position="119"/>
        <end position="144"/>
    </location>
</feature>
<keyword evidence="4 6" id="KW-0472">Membrane</keyword>
<dbReference type="PROSITE" id="PS51012">
    <property type="entry name" value="ABC_TM2"/>
    <property type="match status" value="1"/>
</dbReference>
<feature type="domain" description="ABC transmembrane type-2" evidence="7">
    <location>
        <begin position="40"/>
        <end position="263"/>
    </location>
</feature>
<gene>
    <name evidence="8" type="ORF">EYS09_13225</name>
</gene>
<reference evidence="8 9" key="1">
    <citation type="submission" date="2019-02" db="EMBL/GenBank/DDBJ databases">
        <title>Draft Genome Sequence of Streptomyces sp. AM-2504, identified by 16S rRNA comparative analysis as a Streptomyces Kasugaensis strain.</title>
        <authorList>
            <person name="Napolioni V."/>
            <person name="Giuliodori A.M."/>
            <person name="Spurio R."/>
            <person name="Fabbretti A."/>
        </authorList>
    </citation>
    <scope>NUCLEOTIDE SEQUENCE [LARGE SCALE GENOMIC DNA]</scope>
    <source>
        <strain evidence="8 9">AM-2504</strain>
    </source>
</reference>
<evidence type="ECO:0000313" key="9">
    <source>
        <dbReference type="Proteomes" id="UP000292452"/>
    </source>
</evidence>
<dbReference type="PIRSF" id="PIRSF006648">
    <property type="entry name" value="DrrB"/>
    <property type="match status" value="1"/>
</dbReference>
<feature type="transmembrane region" description="Helical" evidence="6">
    <location>
        <begin position="41"/>
        <end position="60"/>
    </location>
</feature>
<organism evidence="8 9">
    <name type="scientific">Streptomyces kasugaensis</name>
    <dbReference type="NCBI Taxonomy" id="1946"/>
    <lineage>
        <taxon>Bacteria</taxon>
        <taxon>Bacillati</taxon>
        <taxon>Actinomycetota</taxon>
        <taxon>Actinomycetes</taxon>
        <taxon>Kitasatosporales</taxon>
        <taxon>Streptomycetaceae</taxon>
        <taxon>Streptomyces</taxon>
    </lineage>
</organism>
<dbReference type="PANTHER" id="PTHR43027">
    <property type="entry name" value="DOXORUBICIN RESISTANCE ABC TRANSPORTER PERMEASE PROTEIN DRRC-RELATED"/>
    <property type="match status" value="1"/>
</dbReference>
<feature type="transmembrane region" description="Helical" evidence="6">
    <location>
        <begin position="187"/>
        <end position="206"/>
    </location>
</feature>
<dbReference type="InterPro" id="IPR000412">
    <property type="entry name" value="ABC_2_transport"/>
</dbReference>
<dbReference type="AlphaFoldDB" id="A0A4V2JIS4"/>
<dbReference type="GO" id="GO:0043190">
    <property type="term" value="C:ATP-binding cassette (ABC) transporter complex"/>
    <property type="evidence" value="ECO:0007669"/>
    <property type="project" value="InterPro"/>
</dbReference>
<dbReference type="EMBL" id="SIXH01000091">
    <property type="protein sequence ID" value="TBO59241.1"/>
    <property type="molecule type" value="Genomic_DNA"/>
</dbReference>
<comment type="subcellular location">
    <subcellularLocation>
        <location evidence="1">Membrane</location>
        <topology evidence="1">Multi-pass membrane protein</topology>
    </subcellularLocation>
</comment>
<dbReference type="GO" id="GO:0140359">
    <property type="term" value="F:ABC-type transporter activity"/>
    <property type="evidence" value="ECO:0007669"/>
    <property type="project" value="InterPro"/>
</dbReference>
<dbReference type="InterPro" id="IPR052902">
    <property type="entry name" value="ABC-2_transporter"/>
</dbReference>
<dbReference type="Pfam" id="PF12698">
    <property type="entry name" value="ABC2_membrane_3"/>
    <property type="match status" value="1"/>
</dbReference>
<dbReference type="PANTHER" id="PTHR43027:SF2">
    <property type="entry name" value="TRANSPORT PERMEASE PROTEIN"/>
    <property type="match status" value="1"/>
</dbReference>
<comment type="caution">
    <text evidence="8">The sequence shown here is derived from an EMBL/GenBank/DDBJ whole genome shotgun (WGS) entry which is preliminary data.</text>
</comment>
<evidence type="ECO:0000256" key="1">
    <source>
        <dbReference type="ARBA" id="ARBA00004141"/>
    </source>
</evidence>
<evidence type="ECO:0000256" key="5">
    <source>
        <dbReference type="ARBA" id="ARBA00023251"/>
    </source>
</evidence>
<keyword evidence="3 6" id="KW-1133">Transmembrane helix</keyword>
<keyword evidence="5" id="KW-0046">Antibiotic resistance</keyword>
<keyword evidence="2 6" id="KW-0812">Transmembrane</keyword>
<evidence type="ECO:0000259" key="7">
    <source>
        <dbReference type="PROSITE" id="PS51012"/>
    </source>
</evidence>